<dbReference type="InterPro" id="IPR052896">
    <property type="entry name" value="GGT-like_enzyme"/>
</dbReference>
<evidence type="ECO:0000256" key="1">
    <source>
        <dbReference type="SAM" id="Phobius"/>
    </source>
</evidence>
<dbReference type="Gene3D" id="3.60.20.40">
    <property type="match status" value="1"/>
</dbReference>
<dbReference type="PANTHER" id="PTHR43881:SF1">
    <property type="entry name" value="GAMMA-GLUTAMYLTRANSPEPTIDASE (AFU_ORTHOLOGUE AFUA_4G13580)"/>
    <property type="match status" value="1"/>
</dbReference>
<dbReference type="InterPro" id="IPR043137">
    <property type="entry name" value="GGT_ssub_C"/>
</dbReference>
<keyword evidence="2" id="KW-0012">Acyltransferase</keyword>
<dbReference type="PANTHER" id="PTHR43881">
    <property type="entry name" value="GAMMA-GLUTAMYLTRANSPEPTIDASE (AFU_ORTHOLOGUE AFUA_4G13580)"/>
    <property type="match status" value="1"/>
</dbReference>
<evidence type="ECO:0000313" key="2">
    <source>
        <dbReference type="EMBL" id="MDN4163415.1"/>
    </source>
</evidence>
<keyword evidence="1" id="KW-1133">Transmembrane helix</keyword>
<dbReference type="Pfam" id="PF01019">
    <property type="entry name" value="G_glu_transpept"/>
    <property type="match status" value="1"/>
</dbReference>
<dbReference type="InterPro" id="IPR029055">
    <property type="entry name" value="Ntn_hydrolases_N"/>
</dbReference>
<feature type="transmembrane region" description="Helical" evidence="1">
    <location>
        <begin position="20"/>
        <end position="42"/>
    </location>
</feature>
<proteinExistence type="predicted"/>
<protein>
    <submittedName>
        <fullName evidence="2">Gamma-glutamyltransferase</fullName>
        <ecNumber evidence="2">2.3.2.2</ecNumber>
    </submittedName>
</protein>
<keyword evidence="1" id="KW-0472">Membrane</keyword>
<dbReference type="EMBL" id="JAUHJR010000012">
    <property type="protein sequence ID" value="MDN4163415.1"/>
    <property type="molecule type" value="Genomic_DNA"/>
</dbReference>
<organism evidence="2 3">
    <name type="scientific">Nocardioides abyssi</name>
    <dbReference type="NCBI Taxonomy" id="3058370"/>
    <lineage>
        <taxon>Bacteria</taxon>
        <taxon>Bacillati</taxon>
        <taxon>Actinomycetota</taxon>
        <taxon>Actinomycetes</taxon>
        <taxon>Propionibacteriales</taxon>
        <taxon>Nocardioidaceae</taxon>
        <taxon>Nocardioides</taxon>
    </lineage>
</organism>
<evidence type="ECO:0000313" key="3">
    <source>
        <dbReference type="Proteomes" id="UP001168537"/>
    </source>
</evidence>
<dbReference type="GO" id="GO:0103068">
    <property type="term" value="F:leukotriene C4 gamma-glutamyl transferase activity"/>
    <property type="evidence" value="ECO:0007669"/>
    <property type="project" value="UniProtKB-EC"/>
</dbReference>
<dbReference type="EC" id="2.3.2.2" evidence="2"/>
<accession>A0ABT8EZ07</accession>
<keyword evidence="1" id="KW-0812">Transmembrane</keyword>
<reference evidence="2" key="1">
    <citation type="submission" date="2023-06" db="EMBL/GenBank/DDBJ databases">
        <title>Draft genome sequence of Nocardioides sp. SOB72.</title>
        <authorList>
            <person name="Zhang G."/>
        </authorList>
    </citation>
    <scope>NUCLEOTIDE SEQUENCE</scope>
    <source>
        <strain evidence="2">SOB72</strain>
    </source>
</reference>
<dbReference type="InterPro" id="IPR043138">
    <property type="entry name" value="GGT_lsub"/>
</dbReference>
<keyword evidence="2" id="KW-0808">Transferase</keyword>
<comment type="caution">
    <text evidence="2">The sequence shown here is derived from an EMBL/GenBank/DDBJ whole genome shotgun (WGS) entry which is preliminary data.</text>
</comment>
<keyword evidence="3" id="KW-1185">Reference proteome</keyword>
<dbReference type="Gene3D" id="1.10.246.130">
    <property type="match status" value="1"/>
</dbReference>
<dbReference type="PRINTS" id="PR01210">
    <property type="entry name" value="GGTRANSPTASE"/>
</dbReference>
<gene>
    <name evidence="2" type="ORF">QWY29_18750</name>
</gene>
<dbReference type="RefSeq" id="WP_300962728.1">
    <property type="nucleotide sequence ID" value="NZ_JAUHJR010000012.1"/>
</dbReference>
<dbReference type="Proteomes" id="UP001168537">
    <property type="component" value="Unassembled WGS sequence"/>
</dbReference>
<dbReference type="SUPFAM" id="SSF56235">
    <property type="entry name" value="N-terminal nucleophile aminohydrolases (Ntn hydrolases)"/>
    <property type="match status" value="1"/>
</dbReference>
<name>A0ABT8EZ07_9ACTN</name>
<sequence>MRRRSRARQDDRRFPRLRRWSKRIGIGLLVLVVVLGCVYWALPKGPRDPMDFDSPKGETRPMATGSEYAVVAGTPWAAEAMRDTLEAGGNAADAAIAGLLALNVTFGEAASFPGVAPLLFRDGTSGEVQSYTGAGTAPAAATLEKFRDRDWDEVPEMDVWAQLLPASPDVLVALLREHGTMSFAELAAPAIELARTGFPIHEVMAHNLDFNLVERIGFQFLLPYNAEVYTKGEWWRPIHVGDRFQRPDLADTLEALGRAETAAVEAGGDRDAGLQAVRDHFYTGPLAEAILEMQDDEGGLFTAEDLAGYAGEWEEPIETDFLGHTIRTNRTWNQGIVVPMVLEILEGIDLEAMGWGSEEYVHTVLQAIDLAMADREAHVGDPAYVDVPVAELLSPEHAAERRGEMGETSYDGMPDAGDVATASRPHDPDPLIGKDTTHLAVVDRDGDSVTLTPSDFPLTPMVPGTGMNLGNRMTQFSLDPESPNRLEPGKRPRITPHAVMVDEKGGAQVSLGTPGGDVQTQTNVQVLLNILVWGMDLQEAVEAPRFMSLNFPSSFVPHVTEPHGIKLEAPLYDELHEALEDRGYEVERLDRWDHELGGVGIVRRLPGGRVQAGADPHESTTAFVR</sequence>